<dbReference type="InterPro" id="IPR004344">
    <property type="entry name" value="TTL/TTLL_fam"/>
</dbReference>
<evidence type="ECO:0000256" key="4">
    <source>
        <dbReference type="ARBA" id="ARBA00041448"/>
    </source>
</evidence>
<feature type="region of interest" description="Disordered" evidence="6">
    <location>
        <begin position="542"/>
        <end position="572"/>
    </location>
</feature>
<proteinExistence type="predicted"/>
<keyword evidence="1" id="KW-0436">Ligase</keyword>
<organism evidence="7 8">
    <name type="scientific">Phytophthora sojae (strain P6497)</name>
    <name type="common">Soybean stem and root rot agent</name>
    <name type="synonym">Phytophthora megasperma f. sp. glycines</name>
    <dbReference type="NCBI Taxonomy" id="1094619"/>
    <lineage>
        <taxon>Eukaryota</taxon>
        <taxon>Sar</taxon>
        <taxon>Stramenopiles</taxon>
        <taxon>Oomycota</taxon>
        <taxon>Peronosporomycetes</taxon>
        <taxon>Peronosporales</taxon>
        <taxon>Peronosporaceae</taxon>
        <taxon>Phytophthora</taxon>
    </lineage>
</organism>
<name>G5A7T7_PHYSP</name>
<dbReference type="GO" id="GO:0070740">
    <property type="term" value="F:tubulin-glutamic acid ligase activity"/>
    <property type="evidence" value="ECO:0007669"/>
    <property type="project" value="TreeGrafter"/>
</dbReference>
<dbReference type="SMR" id="G5A7T7"/>
<comment type="catalytic activity">
    <reaction evidence="5">
        <text>L-glutamyl-[protein] + L-glutamate + ATP = gamma-L-glutamyl-L-glutamyl-[protein] + ADP + phosphate + H(+)</text>
        <dbReference type="Rhea" id="RHEA:60144"/>
        <dbReference type="Rhea" id="RHEA-COMP:10208"/>
        <dbReference type="Rhea" id="RHEA-COMP:15517"/>
        <dbReference type="ChEBI" id="CHEBI:15378"/>
        <dbReference type="ChEBI" id="CHEBI:29973"/>
        <dbReference type="ChEBI" id="CHEBI:29985"/>
        <dbReference type="ChEBI" id="CHEBI:30616"/>
        <dbReference type="ChEBI" id="CHEBI:43474"/>
        <dbReference type="ChEBI" id="CHEBI:143622"/>
        <dbReference type="ChEBI" id="CHEBI:456216"/>
    </reaction>
    <physiologicalReaction direction="left-to-right" evidence="5">
        <dbReference type="Rhea" id="RHEA:60145"/>
    </physiologicalReaction>
</comment>
<evidence type="ECO:0000256" key="3">
    <source>
        <dbReference type="ARBA" id="ARBA00022840"/>
    </source>
</evidence>
<dbReference type="Gene3D" id="3.30.470.20">
    <property type="entry name" value="ATP-grasp fold, B domain"/>
    <property type="match status" value="1"/>
</dbReference>
<dbReference type="EMBL" id="JH159161">
    <property type="protein sequence ID" value="EGZ07963.1"/>
    <property type="molecule type" value="Genomic_DNA"/>
</dbReference>
<keyword evidence="2" id="KW-0547">Nucleotide-binding</keyword>
<dbReference type="PANTHER" id="PTHR12241:SF145">
    <property type="entry name" value="TUBULIN POLYGLUTAMYLASE TTLL5"/>
    <property type="match status" value="1"/>
</dbReference>
<evidence type="ECO:0000256" key="2">
    <source>
        <dbReference type="ARBA" id="ARBA00022741"/>
    </source>
</evidence>
<dbReference type="RefSeq" id="XP_009536135.1">
    <property type="nucleotide sequence ID" value="XM_009537840.1"/>
</dbReference>
<evidence type="ECO:0000256" key="1">
    <source>
        <dbReference type="ARBA" id="ARBA00022598"/>
    </source>
</evidence>
<dbReference type="SUPFAM" id="SSF56059">
    <property type="entry name" value="Glutathione synthetase ATP-binding domain-like"/>
    <property type="match status" value="1"/>
</dbReference>
<dbReference type="OMA" id="WHLAWAK"/>
<evidence type="ECO:0000313" key="7">
    <source>
        <dbReference type="EMBL" id="EGZ07963.1"/>
    </source>
</evidence>
<gene>
    <name evidence="7" type="ORF">PHYSODRAFT_319022</name>
</gene>
<dbReference type="PANTHER" id="PTHR12241">
    <property type="entry name" value="TUBULIN POLYGLUTAMYLASE"/>
    <property type="match status" value="1"/>
</dbReference>
<evidence type="ECO:0000256" key="6">
    <source>
        <dbReference type="SAM" id="MobiDB-lite"/>
    </source>
</evidence>
<keyword evidence="3" id="KW-0067">ATP-binding</keyword>
<dbReference type="AlphaFoldDB" id="G5A7T7"/>
<evidence type="ECO:0000256" key="5">
    <source>
        <dbReference type="ARBA" id="ARBA00049274"/>
    </source>
</evidence>
<dbReference type="GO" id="GO:0005524">
    <property type="term" value="F:ATP binding"/>
    <property type="evidence" value="ECO:0007669"/>
    <property type="project" value="UniProtKB-KW"/>
</dbReference>
<dbReference type="PROSITE" id="PS51221">
    <property type="entry name" value="TTL"/>
    <property type="match status" value="1"/>
</dbReference>
<dbReference type="InParanoid" id="G5A7T7"/>
<reference evidence="7 8" key="1">
    <citation type="journal article" date="2006" name="Science">
        <title>Phytophthora genome sequences uncover evolutionary origins and mechanisms of pathogenesis.</title>
        <authorList>
            <person name="Tyler B.M."/>
            <person name="Tripathy S."/>
            <person name="Zhang X."/>
            <person name="Dehal P."/>
            <person name="Jiang R.H."/>
            <person name="Aerts A."/>
            <person name="Arredondo F.D."/>
            <person name="Baxter L."/>
            <person name="Bensasson D."/>
            <person name="Beynon J.L."/>
            <person name="Chapman J."/>
            <person name="Damasceno C.M."/>
            <person name="Dorrance A.E."/>
            <person name="Dou D."/>
            <person name="Dickerman A.W."/>
            <person name="Dubchak I.L."/>
            <person name="Garbelotto M."/>
            <person name="Gijzen M."/>
            <person name="Gordon S.G."/>
            <person name="Govers F."/>
            <person name="Grunwald N.J."/>
            <person name="Huang W."/>
            <person name="Ivors K.L."/>
            <person name="Jones R.W."/>
            <person name="Kamoun S."/>
            <person name="Krampis K."/>
            <person name="Lamour K.H."/>
            <person name="Lee M.K."/>
            <person name="McDonald W.H."/>
            <person name="Medina M."/>
            <person name="Meijer H.J."/>
            <person name="Nordberg E.K."/>
            <person name="Maclean D.J."/>
            <person name="Ospina-Giraldo M.D."/>
            <person name="Morris P.F."/>
            <person name="Phuntumart V."/>
            <person name="Putnam N.H."/>
            <person name="Rash S."/>
            <person name="Rose J.K."/>
            <person name="Sakihama Y."/>
            <person name="Salamov A.A."/>
            <person name="Savidor A."/>
            <person name="Scheuring C.F."/>
            <person name="Smith B.M."/>
            <person name="Sobral B.W."/>
            <person name="Terry A."/>
            <person name="Torto-Alalibo T.A."/>
            <person name="Win J."/>
            <person name="Xu Z."/>
            <person name="Zhang H."/>
            <person name="Grigoriev I.V."/>
            <person name="Rokhsar D.S."/>
            <person name="Boore J.L."/>
        </authorList>
    </citation>
    <scope>NUCLEOTIDE SEQUENCE [LARGE SCALE GENOMIC DNA]</scope>
    <source>
        <strain evidence="7 8">P6497</strain>
    </source>
</reference>
<dbReference type="GO" id="GO:0015631">
    <property type="term" value="F:tubulin binding"/>
    <property type="evidence" value="ECO:0007669"/>
    <property type="project" value="TreeGrafter"/>
</dbReference>
<dbReference type="GO" id="GO:0036064">
    <property type="term" value="C:ciliary basal body"/>
    <property type="evidence" value="ECO:0007669"/>
    <property type="project" value="TreeGrafter"/>
</dbReference>
<dbReference type="Pfam" id="PF03133">
    <property type="entry name" value="TTL"/>
    <property type="match status" value="1"/>
</dbReference>
<keyword evidence="8" id="KW-1185">Reference proteome</keyword>
<dbReference type="GO" id="GO:0000226">
    <property type="term" value="P:microtubule cytoskeleton organization"/>
    <property type="evidence" value="ECO:0007669"/>
    <property type="project" value="TreeGrafter"/>
</dbReference>
<sequence length="572" mass="64739">MEVDATGRATKTLRPGEKCPTAPVVKLVFSRSDPLGRNPTVCFDYPPSLGVVRDYSGLIVTTVDAQELSLFYRTSWERNCVKNAFAAAGFFRTRKKCAWHLAWAKPVPKTQFERFRGDHAQAFNHFPDPWVIGRKDRLMKTLANCRRRFGASYDFFPEGFSLPDQLDAFRRALERNETFIAGTFPSSVSSYRDDAGRRKSATLGPLWIMKPPASACGRGIRVLTHRDACKLCEDARKKYVTDPLLLGPNGGESYKFDLRLYVVVTSLDPLRIYLFKEGITRFCTAAYSLKNPKNRFAHLTNYSINKSSDGFVENADAQRADAGSKWSLSALIRRLQEQQLLDDPETLMRQIRAIICKTIIAAEAHLTPLLHQFAGQCSCYELFGFDLMLDSKLRPWLIEVNVSPSLMGGSPLDRRIKGLLLSDTFHLVGLQVPMTSFRRSKTMRVTTVNRQLHEVVLDPAVERFETAHLDLFTASDWDIVRSMDDEMDRRGHFERIFPASSASAQAAVEETADYSRFFTCQRYANSLCAKWLQTPRSIRQRLVRQHSASSNPRPAPPVASRSRKSIPASSVR</sequence>
<dbReference type="Proteomes" id="UP000002640">
    <property type="component" value="Unassembled WGS sequence"/>
</dbReference>
<accession>G5A7T7</accession>
<protein>
    <recommendedName>
        <fullName evidence="4">Tubulin--tyrosine ligase-like protein 5</fullName>
    </recommendedName>
</protein>
<dbReference type="KEGG" id="psoj:PHYSODRAFT_319022"/>
<dbReference type="GeneID" id="20644278"/>
<evidence type="ECO:0000313" key="8">
    <source>
        <dbReference type="Proteomes" id="UP000002640"/>
    </source>
</evidence>